<dbReference type="Gene3D" id="1.10.1740.10">
    <property type="match status" value="1"/>
</dbReference>
<dbReference type="PANTHER" id="PTHR43133:SF8">
    <property type="entry name" value="RNA POLYMERASE SIGMA FACTOR HI_1459-RELATED"/>
    <property type="match status" value="1"/>
</dbReference>
<evidence type="ECO:0000256" key="4">
    <source>
        <dbReference type="ARBA" id="ARBA00023125"/>
    </source>
</evidence>
<dbReference type="NCBIfam" id="TIGR02937">
    <property type="entry name" value="sigma70-ECF"/>
    <property type="match status" value="1"/>
</dbReference>
<dbReference type="InterPro" id="IPR036388">
    <property type="entry name" value="WH-like_DNA-bd_sf"/>
</dbReference>
<dbReference type="InterPro" id="IPR013325">
    <property type="entry name" value="RNA_pol_sigma_r2"/>
</dbReference>
<evidence type="ECO:0000256" key="3">
    <source>
        <dbReference type="ARBA" id="ARBA00023082"/>
    </source>
</evidence>
<dbReference type="Proteomes" id="UP000095598">
    <property type="component" value="Unassembled WGS sequence"/>
</dbReference>
<reference evidence="7 8" key="1">
    <citation type="submission" date="2015-09" db="EMBL/GenBank/DDBJ databases">
        <authorList>
            <consortium name="Pathogen Informatics"/>
        </authorList>
    </citation>
    <scope>NUCLEOTIDE SEQUENCE [LARGE SCALE GENOMIC DNA]</scope>
    <source>
        <strain evidence="7 8">2789STDY5608868</strain>
    </source>
</reference>
<dbReference type="EMBL" id="CYXT01000003">
    <property type="protein sequence ID" value="CUM79096.1"/>
    <property type="molecule type" value="Genomic_DNA"/>
</dbReference>
<dbReference type="PANTHER" id="PTHR43133">
    <property type="entry name" value="RNA POLYMERASE ECF-TYPE SIGMA FACTO"/>
    <property type="match status" value="1"/>
</dbReference>
<dbReference type="InterPro" id="IPR007627">
    <property type="entry name" value="RNA_pol_sigma70_r2"/>
</dbReference>
<dbReference type="InterPro" id="IPR013324">
    <property type="entry name" value="RNA_pol_sigma_r3/r4-like"/>
</dbReference>
<proteinExistence type="inferred from homology"/>
<evidence type="ECO:0000313" key="8">
    <source>
        <dbReference type="Proteomes" id="UP000095598"/>
    </source>
</evidence>
<name>A0A173RMZ2_ANAHA</name>
<organism evidence="7 8">
    <name type="scientific">Anaerostipes hadrus</name>
    <dbReference type="NCBI Taxonomy" id="649756"/>
    <lineage>
        <taxon>Bacteria</taxon>
        <taxon>Bacillati</taxon>
        <taxon>Bacillota</taxon>
        <taxon>Clostridia</taxon>
        <taxon>Lachnospirales</taxon>
        <taxon>Lachnospiraceae</taxon>
        <taxon>Anaerostipes</taxon>
    </lineage>
</organism>
<dbReference type="GO" id="GO:0003677">
    <property type="term" value="F:DNA binding"/>
    <property type="evidence" value="ECO:0007669"/>
    <property type="project" value="UniProtKB-KW"/>
</dbReference>
<evidence type="ECO:0000313" key="7">
    <source>
        <dbReference type="EMBL" id="CUM79096.1"/>
    </source>
</evidence>
<dbReference type="InterPro" id="IPR014284">
    <property type="entry name" value="RNA_pol_sigma-70_dom"/>
</dbReference>
<protein>
    <submittedName>
        <fullName evidence="7">RNA polymerase factor sigma-70</fullName>
    </submittedName>
</protein>
<keyword evidence="5" id="KW-0804">Transcription</keyword>
<dbReference type="GO" id="GO:0016987">
    <property type="term" value="F:sigma factor activity"/>
    <property type="evidence" value="ECO:0007669"/>
    <property type="project" value="UniProtKB-KW"/>
</dbReference>
<keyword evidence="3" id="KW-0731">Sigma factor</keyword>
<dbReference type="GO" id="GO:0006352">
    <property type="term" value="P:DNA-templated transcription initiation"/>
    <property type="evidence" value="ECO:0007669"/>
    <property type="project" value="InterPro"/>
</dbReference>
<sequence length="185" mass="22479">MEDQKIIDLYTNREERAIHETDKKYGRLCTSISMGILNDIRDSEECVSDTWLTLWNQIPPKKPNPFKAYICRIIKNLSLKRYEYHHAKKRNSQYDLSLEELEECISKEQNVENQIELRELKWIVAKFIEKLPKEKRILFLRRYWFLQSVSEMARDYEITPKNMSVKLLRIRKELKEYLKEEGFEI</sequence>
<accession>A0A173RMZ2</accession>
<evidence type="ECO:0000256" key="1">
    <source>
        <dbReference type="ARBA" id="ARBA00010641"/>
    </source>
</evidence>
<keyword evidence="2" id="KW-0805">Transcription regulation</keyword>
<dbReference type="SUPFAM" id="SSF88946">
    <property type="entry name" value="Sigma2 domain of RNA polymerase sigma factors"/>
    <property type="match status" value="1"/>
</dbReference>
<evidence type="ECO:0000259" key="6">
    <source>
        <dbReference type="Pfam" id="PF04542"/>
    </source>
</evidence>
<dbReference type="SUPFAM" id="SSF88659">
    <property type="entry name" value="Sigma3 and sigma4 domains of RNA polymerase sigma factors"/>
    <property type="match status" value="1"/>
</dbReference>
<dbReference type="Gene3D" id="1.10.10.10">
    <property type="entry name" value="Winged helix-like DNA-binding domain superfamily/Winged helix DNA-binding domain"/>
    <property type="match status" value="1"/>
</dbReference>
<dbReference type="RefSeq" id="WP_055257937.1">
    <property type="nucleotide sequence ID" value="NZ_CYXT01000003.1"/>
</dbReference>
<dbReference type="AlphaFoldDB" id="A0A173RMZ2"/>
<evidence type="ECO:0000256" key="2">
    <source>
        <dbReference type="ARBA" id="ARBA00023015"/>
    </source>
</evidence>
<dbReference type="Pfam" id="PF04542">
    <property type="entry name" value="Sigma70_r2"/>
    <property type="match status" value="1"/>
</dbReference>
<feature type="domain" description="RNA polymerase sigma-70 region 2" evidence="6">
    <location>
        <begin position="24"/>
        <end position="82"/>
    </location>
</feature>
<keyword evidence="4" id="KW-0238">DNA-binding</keyword>
<gene>
    <name evidence="7" type="ORF">ERS852425_00625</name>
</gene>
<dbReference type="InterPro" id="IPR039425">
    <property type="entry name" value="RNA_pol_sigma-70-like"/>
</dbReference>
<evidence type="ECO:0000256" key="5">
    <source>
        <dbReference type="ARBA" id="ARBA00023163"/>
    </source>
</evidence>
<comment type="similarity">
    <text evidence="1">Belongs to the sigma-70 factor family. ECF subfamily.</text>
</comment>